<dbReference type="PROSITE" id="PS00211">
    <property type="entry name" value="ABC_TRANSPORTER_1"/>
    <property type="match status" value="1"/>
</dbReference>
<dbReference type="PANTHER" id="PTHR43776:SF7">
    <property type="entry name" value="D,D-DIPEPTIDE TRANSPORT ATP-BINDING PROTEIN DDPF-RELATED"/>
    <property type="match status" value="1"/>
</dbReference>
<evidence type="ECO:0000256" key="1">
    <source>
        <dbReference type="ARBA" id="ARBA00005417"/>
    </source>
</evidence>
<accession>A0ABP5JDU7</accession>
<dbReference type="InterPro" id="IPR017871">
    <property type="entry name" value="ABC_transporter-like_CS"/>
</dbReference>
<dbReference type="PROSITE" id="PS50893">
    <property type="entry name" value="ABC_TRANSPORTER_2"/>
    <property type="match status" value="1"/>
</dbReference>
<feature type="domain" description="ABC transporter" evidence="5">
    <location>
        <begin position="27"/>
        <end position="265"/>
    </location>
</feature>
<organism evidence="6 7">
    <name type="scientific">Nocardioides bigeumensis</name>
    <dbReference type="NCBI Taxonomy" id="433657"/>
    <lineage>
        <taxon>Bacteria</taxon>
        <taxon>Bacillati</taxon>
        <taxon>Actinomycetota</taxon>
        <taxon>Actinomycetes</taxon>
        <taxon>Propionibacteriales</taxon>
        <taxon>Nocardioidaceae</taxon>
        <taxon>Nocardioides</taxon>
    </lineage>
</organism>
<dbReference type="CDD" id="cd03257">
    <property type="entry name" value="ABC_NikE_OppD_transporters"/>
    <property type="match status" value="1"/>
</dbReference>
<protein>
    <submittedName>
        <fullName evidence="6">Dipeptide ABC transporter ATP-binding protein</fullName>
    </submittedName>
</protein>
<dbReference type="NCBIfam" id="TIGR01727">
    <property type="entry name" value="oligo_HPY"/>
    <property type="match status" value="1"/>
</dbReference>
<dbReference type="Pfam" id="PF08352">
    <property type="entry name" value="oligo_HPY"/>
    <property type="match status" value="1"/>
</dbReference>
<dbReference type="InterPro" id="IPR013563">
    <property type="entry name" value="Oligopep_ABC_C"/>
</dbReference>
<keyword evidence="7" id="KW-1185">Reference proteome</keyword>
<dbReference type="SUPFAM" id="SSF52540">
    <property type="entry name" value="P-loop containing nucleoside triphosphate hydrolases"/>
    <property type="match status" value="1"/>
</dbReference>
<dbReference type="InterPro" id="IPR003593">
    <property type="entry name" value="AAA+_ATPase"/>
</dbReference>
<comment type="similarity">
    <text evidence="1">Belongs to the ABC transporter superfamily.</text>
</comment>
<comment type="caution">
    <text evidence="6">The sequence shown here is derived from an EMBL/GenBank/DDBJ whole genome shotgun (WGS) entry which is preliminary data.</text>
</comment>
<dbReference type="EMBL" id="BAAAQQ010000001">
    <property type="protein sequence ID" value="GAA2113497.1"/>
    <property type="molecule type" value="Genomic_DNA"/>
</dbReference>
<name>A0ABP5JDU7_9ACTN</name>
<evidence type="ECO:0000313" key="6">
    <source>
        <dbReference type="EMBL" id="GAA2113497.1"/>
    </source>
</evidence>
<gene>
    <name evidence="6" type="ORF">GCM10009843_01250</name>
</gene>
<dbReference type="InterPro" id="IPR050319">
    <property type="entry name" value="ABC_transp_ATP-bind"/>
</dbReference>
<dbReference type="Gene3D" id="3.40.50.300">
    <property type="entry name" value="P-loop containing nucleotide triphosphate hydrolases"/>
    <property type="match status" value="1"/>
</dbReference>
<evidence type="ECO:0000259" key="5">
    <source>
        <dbReference type="PROSITE" id="PS50893"/>
    </source>
</evidence>
<evidence type="ECO:0000256" key="3">
    <source>
        <dbReference type="ARBA" id="ARBA00022741"/>
    </source>
</evidence>
<dbReference type="InterPro" id="IPR003439">
    <property type="entry name" value="ABC_transporter-like_ATP-bd"/>
</dbReference>
<dbReference type="RefSeq" id="WP_344301550.1">
    <property type="nucleotide sequence ID" value="NZ_BAAAQQ010000001.1"/>
</dbReference>
<proteinExistence type="inferred from homology"/>
<dbReference type="InterPro" id="IPR027417">
    <property type="entry name" value="P-loop_NTPase"/>
</dbReference>
<dbReference type="GO" id="GO:0005524">
    <property type="term" value="F:ATP binding"/>
    <property type="evidence" value="ECO:0007669"/>
    <property type="project" value="UniProtKB-KW"/>
</dbReference>
<sequence length="360" mass="39208">MTAEVPTSQEQEPPVVSVSDLAVWFPRRSGPLLRRTGWNQAVEGVSFSIQRGRTLALVGESGSGKSTTGLSIVRIQKPTRGSISLLGRDISNLEGRELRRIRRHMQLIFQDPTGSLNPRRTVTQVLDEVLRACGLRGEAVAARRAQLLAQVGLDSHHWSKYPHELSGGQRQRVGIARALATSPELVVCDEPVSSLDVSIQAQIMQLLARLQSELGVAYLFVSHDLAVVQALAHEVAVMHRGRLMEIGSVDEVFERPSHPYTAALLAAVPRGNPDLSRSERIVLRSEASSAEPATGCPFRTRCWAYLALDRPDDCEQIAPPAVVQPAAHEPSSAACHHAAEVTVMAVDELAPLRSDPPVRK</sequence>
<keyword evidence="4 6" id="KW-0067">ATP-binding</keyword>
<evidence type="ECO:0000256" key="2">
    <source>
        <dbReference type="ARBA" id="ARBA00022448"/>
    </source>
</evidence>
<dbReference type="PANTHER" id="PTHR43776">
    <property type="entry name" value="TRANSPORT ATP-BINDING PROTEIN"/>
    <property type="match status" value="1"/>
</dbReference>
<reference evidence="7" key="1">
    <citation type="journal article" date="2019" name="Int. J. Syst. Evol. Microbiol.">
        <title>The Global Catalogue of Microorganisms (GCM) 10K type strain sequencing project: providing services to taxonomists for standard genome sequencing and annotation.</title>
        <authorList>
            <consortium name="The Broad Institute Genomics Platform"/>
            <consortium name="The Broad Institute Genome Sequencing Center for Infectious Disease"/>
            <person name="Wu L."/>
            <person name="Ma J."/>
        </authorList>
    </citation>
    <scope>NUCLEOTIDE SEQUENCE [LARGE SCALE GENOMIC DNA]</scope>
    <source>
        <strain evidence="7">JCM 16021</strain>
    </source>
</reference>
<keyword evidence="3" id="KW-0547">Nucleotide-binding</keyword>
<evidence type="ECO:0000313" key="7">
    <source>
        <dbReference type="Proteomes" id="UP001500575"/>
    </source>
</evidence>
<dbReference type="SMART" id="SM00382">
    <property type="entry name" value="AAA"/>
    <property type="match status" value="1"/>
</dbReference>
<dbReference type="Proteomes" id="UP001500575">
    <property type="component" value="Unassembled WGS sequence"/>
</dbReference>
<dbReference type="Pfam" id="PF00005">
    <property type="entry name" value="ABC_tran"/>
    <property type="match status" value="1"/>
</dbReference>
<keyword evidence="2" id="KW-0813">Transport</keyword>
<evidence type="ECO:0000256" key="4">
    <source>
        <dbReference type="ARBA" id="ARBA00022840"/>
    </source>
</evidence>